<gene>
    <name evidence="1" type="ORF">PTTW11_05765</name>
</gene>
<sequence>MACEAQSCGKPVCNTKCSIYQNPTPNYDAGKYCSLACSIRGSADAEDCRWMQRIANIMLTAFLEYSDAENAYTITSESKFVDDWGNICLDIAIRGVYNPDTVSIIRSEHFSIDCRHAYLSFNHCISVLRDFAGMLAYLVEEFKTPVKIREAHVQNVKSHQNVEVVAKIVKYGFPDRTEIWNIASTHSMFLVTAADSDNTTTTTGFVARKGIYLDITARQYGREPGLQDFDAYHCKTSPLACQLKECHVGNEYSKHENMVAQQSAEAIQTEALIRTSNNAIYEVIKEFGGRTTLYSMGDLRFKDVLGRLSSRLQEALRPILTENHKIFISEGSNALGRHMKLMDLCMGEGHQVFSRALQYQS</sequence>
<organism evidence="1 2">
    <name type="scientific">Pyrenophora teres f. teres</name>
    <dbReference type="NCBI Taxonomy" id="97479"/>
    <lineage>
        <taxon>Eukaryota</taxon>
        <taxon>Fungi</taxon>
        <taxon>Dikarya</taxon>
        <taxon>Ascomycota</taxon>
        <taxon>Pezizomycotina</taxon>
        <taxon>Dothideomycetes</taxon>
        <taxon>Pleosporomycetidae</taxon>
        <taxon>Pleosporales</taxon>
        <taxon>Pleosporineae</taxon>
        <taxon>Pleosporaceae</taxon>
        <taxon>Pyrenophora</taxon>
    </lineage>
</organism>
<accession>A0A6S6W2E8</accession>
<name>A0A6S6W2E8_9PLEO</name>
<evidence type="ECO:0000313" key="2">
    <source>
        <dbReference type="Proteomes" id="UP000472372"/>
    </source>
</evidence>
<dbReference type="Proteomes" id="UP000472372">
    <property type="component" value="Chromosome 5"/>
</dbReference>
<protein>
    <submittedName>
        <fullName evidence="1">Uncharacterized protein</fullName>
    </submittedName>
</protein>
<proteinExistence type="predicted"/>
<dbReference type="AlphaFoldDB" id="A0A6S6W2E8"/>
<dbReference type="EMBL" id="HG992981">
    <property type="protein sequence ID" value="CAE7175197.1"/>
    <property type="molecule type" value="Genomic_DNA"/>
</dbReference>
<reference evidence="1" key="1">
    <citation type="submission" date="2021-02" db="EMBL/GenBank/DDBJ databases">
        <authorList>
            <person name="Syme A R."/>
            <person name="Syme A R."/>
            <person name="Moolhuijzen P."/>
        </authorList>
    </citation>
    <scope>NUCLEOTIDE SEQUENCE</scope>
    <source>
        <strain evidence="1">W1-1</strain>
    </source>
</reference>
<evidence type="ECO:0000313" key="1">
    <source>
        <dbReference type="EMBL" id="CAE7175197.1"/>
    </source>
</evidence>